<protein>
    <submittedName>
        <fullName evidence="2">Uncharacterized protein</fullName>
    </submittedName>
</protein>
<name>A0A146JZE8_9EUKA</name>
<feature type="coiled-coil region" evidence="1">
    <location>
        <begin position="92"/>
        <end position="194"/>
    </location>
</feature>
<feature type="coiled-coil region" evidence="1">
    <location>
        <begin position="282"/>
        <end position="316"/>
    </location>
</feature>
<feature type="coiled-coil region" evidence="1">
    <location>
        <begin position="220"/>
        <end position="258"/>
    </location>
</feature>
<evidence type="ECO:0000313" key="2">
    <source>
        <dbReference type="EMBL" id="JAP89578.1"/>
    </source>
</evidence>
<evidence type="ECO:0000256" key="1">
    <source>
        <dbReference type="SAM" id="Coils"/>
    </source>
</evidence>
<feature type="non-terminal residue" evidence="2">
    <location>
        <position position="1"/>
    </location>
</feature>
<sequence>TSCTTMADWNQVEKEIDDLVDVFKQQSKKQLKSLNFYDLKKQVIDTQLQLQKQQQNENKEIIQKMQDFAEMEKKYSNLLTQFKLLAQNTGNLKQLQDQLFLTQEKLNLKENQVASMQDHVQQKQSQCIFIQDKLNKSQFYFSQEKQSYEERIAKLEQNLIQTKKQAEKDLFAQQEKSESELSKLKSMLHQKQTEDTTDMSKMIKRLEQQRESSTKLHTEIFDLKTQLQRIEVENKFLREQMRIQRDEQLQKEIELQNEIEMIKTQNLQQQEVKEHIDEDDKINYYQKLVKQKLEQIDQLQEELSKIKHENAALKPQIYQMSLQRKQREIDIKGLQFKLEIQEKELNMFKSDHRIQQQQINQQIEFQQLEELKTLKKLVSQKESPCQTMESQKPIAKSQLTDRDVQNVVQQNFKLTNKILDLQSKISGNKSQKLSRVRSPMKFIK</sequence>
<keyword evidence="1" id="KW-0175">Coiled coil</keyword>
<accession>A0A146JZE8</accession>
<dbReference type="AlphaFoldDB" id="A0A146JZE8"/>
<reference evidence="2" key="1">
    <citation type="submission" date="2015-07" db="EMBL/GenBank/DDBJ databases">
        <title>Adaptation to a free-living lifestyle via gene acquisitions in the diplomonad Trepomonas sp. PC1.</title>
        <authorList>
            <person name="Xu F."/>
            <person name="Jerlstrom-Hultqvist J."/>
            <person name="Kolisko M."/>
            <person name="Simpson A.G.B."/>
            <person name="Roger A.J."/>
            <person name="Svard S.G."/>
            <person name="Andersson J.O."/>
        </authorList>
    </citation>
    <scope>NUCLEOTIDE SEQUENCE</scope>
    <source>
        <strain evidence="2">PC1</strain>
    </source>
</reference>
<gene>
    <name evidence="2" type="ORF">TPC1_30927</name>
</gene>
<dbReference type="EMBL" id="GDID01007028">
    <property type="protein sequence ID" value="JAP89578.1"/>
    <property type="molecule type" value="Transcribed_RNA"/>
</dbReference>
<organism evidence="2">
    <name type="scientific">Trepomonas sp. PC1</name>
    <dbReference type="NCBI Taxonomy" id="1076344"/>
    <lineage>
        <taxon>Eukaryota</taxon>
        <taxon>Metamonada</taxon>
        <taxon>Diplomonadida</taxon>
        <taxon>Hexamitidae</taxon>
        <taxon>Hexamitinae</taxon>
        <taxon>Trepomonas</taxon>
    </lineage>
</organism>
<proteinExistence type="predicted"/>